<feature type="transmembrane region" description="Helical" evidence="1">
    <location>
        <begin position="77"/>
        <end position="97"/>
    </location>
</feature>
<organism evidence="2 3">
    <name type="scientific">Arthrobacter yangruifuii</name>
    <dbReference type="NCBI Taxonomy" id="2606616"/>
    <lineage>
        <taxon>Bacteria</taxon>
        <taxon>Bacillati</taxon>
        <taxon>Actinomycetota</taxon>
        <taxon>Actinomycetes</taxon>
        <taxon>Micrococcales</taxon>
        <taxon>Micrococcaceae</taxon>
        <taxon>Arthrobacter</taxon>
    </lineage>
</organism>
<keyword evidence="3" id="KW-1185">Reference proteome</keyword>
<dbReference type="EMBL" id="VTFX01000004">
    <property type="protein sequence ID" value="KAD3633048.1"/>
    <property type="molecule type" value="Genomic_DNA"/>
</dbReference>
<evidence type="ECO:0000256" key="1">
    <source>
        <dbReference type="SAM" id="Phobius"/>
    </source>
</evidence>
<evidence type="ECO:0000313" key="3">
    <source>
        <dbReference type="Proteomes" id="UP000326852"/>
    </source>
</evidence>
<feature type="transmembrane region" description="Helical" evidence="1">
    <location>
        <begin position="49"/>
        <end position="71"/>
    </location>
</feature>
<keyword evidence="1" id="KW-0472">Membrane</keyword>
<reference evidence="2 3" key="1">
    <citation type="submission" date="2019-08" db="EMBL/GenBank/DDBJ databases">
        <title>Arthrobacter sp. nov., isolated from plateau pika and Tibetan wild ass.</title>
        <authorList>
            <person name="Ge Y."/>
        </authorList>
    </citation>
    <scope>NUCLEOTIDE SEQUENCE [LARGE SCALE GENOMIC DNA]</scope>
    <source>
        <strain evidence="2 3">785</strain>
    </source>
</reference>
<name>A0A5N6MJT3_9MICC</name>
<dbReference type="RefSeq" id="WP_152272278.1">
    <property type="nucleotide sequence ID" value="NZ_VTFX01000004.1"/>
</dbReference>
<keyword evidence="1" id="KW-0812">Transmembrane</keyword>
<protein>
    <submittedName>
        <fullName evidence="2">Uncharacterized protein</fullName>
    </submittedName>
</protein>
<accession>A0A5N6MJT3</accession>
<keyword evidence="1" id="KW-1133">Transmembrane helix</keyword>
<dbReference type="AlphaFoldDB" id="A0A5N6MJT3"/>
<proteinExistence type="predicted"/>
<sequence>MVAGVVATFVCGAFTVGIIALGLFLKKLRKVDKKHPHRRSQIRFRPRGFRGVVLFIGAIGVLLWTALLLSADSDLPTWVFSIACVFIMGALHPVLIVKSGDMFVLAGEDEAADG</sequence>
<feature type="transmembrane region" description="Helical" evidence="1">
    <location>
        <begin position="6"/>
        <end position="28"/>
    </location>
</feature>
<evidence type="ECO:0000313" key="2">
    <source>
        <dbReference type="EMBL" id="KAD3633048.1"/>
    </source>
</evidence>
<gene>
    <name evidence="2" type="ORF">GD627_09390</name>
</gene>
<comment type="caution">
    <text evidence="2">The sequence shown here is derived from an EMBL/GenBank/DDBJ whole genome shotgun (WGS) entry which is preliminary data.</text>
</comment>
<dbReference type="Proteomes" id="UP000326852">
    <property type="component" value="Unassembled WGS sequence"/>
</dbReference>